<comment type="caution">
    <text evidence="1">The sequence shown here is derived from an EMBL/GenBank/DDBJ whole genome shotgun (WGS) entry which is preliminary data.</text>
</comment>
<dbReference type="EMBL" id="MU393517">
    <property type="protein sequence ID" value="KAI4862820.1"/>
    <property type="molecule type" value="Genomic_DNA"/>
</dbReference>
<accession>A0ACB9YVT3</accession>
<gene>
    <name evidence="1" type="ORF">F4820DRAFT_395826</name>
</gene>
<proteinExistence type="predicted"/>
<protein>
    <submittedName>
        <fullName evidence="1">Uncharacterized protein</fullName>
    </submittedName>
</protein>
<organism evidence="1 2">
    <name type="scientific">Hypoxylon rubiginosum</name>
    <dbReference type="NCBI Taxonomy" id="110542"/>
    <lineage>
        <taxon>Eukaryota</taxon>
        <taxon>Fungi</taxon>
        <taxon>Dikarya</taxon>
        <taxon>Ascomycota</taxon>
        <taxon>Pezizomycotina</taxon>
        <taxon>Sordariomycetes</taxon>
        <taxon>Xylariomycetidae</taxon>
        <taxon>Xylariales</taxon>
        <taxon>Hypoxylaceae</taxon>
        <taxon>Hypoxylon</taxon>
    </lineage>
</organism>
<dbReference type="Proteomes" id="UP001497700">
    <property type="component" value="Unassembled WGS sequence"/>
</dbReference>
<sequence>MRLLAAGLVLWGLVTSISSQTIYPGELGYWDVNITYYTDASGFESEEITAVHSMTADKIISSSWSHNPRTGDFSTARNDRAFEANINGGCGVGFSVITLKQATEWQLNGRWQGYWLAGTANFTLKVNPVTGRGGTGSVRVNATLDEEAVDVCGRQLNHLDT</sequence>
<evidence type="ECO:0000313" key="2">
    <source>
        <dbReference type="Proteomes" id="UP001497700"/>
    </source>
</evidence>
<evidence type="ECO:0000313" key="1">
    <source>
        <dbReference type="EMBL" id="KAI4862820.1"/>
    </source>
</evidence>
<reference evidence="1 2" key="1">
    <citation type="journal article" date="2022" name="New Phytol.">
        <title>Ecological generalism drives hyperdiversity of secondary metabolite gene clusters in xylarialean endophytes.</title>
        <authorList>
            <person name="Franco M.E.E."/>
            <person name="Wisecaver J.H."/>
            <person name="Arnold A.E."/>
            <person name="Ju Y.M."/>
            <person name="Slot J.C."/>
            <person name="Ahrendt S."/>
            <person name="Moore L.P."/>
            <person name="Eastman K.E."/>
            <person name="Scott K."/>
            <person name="Konkel Z."/>
            <person name="Mondo S.J."/>
            <person name="Kuo A."/>
            <person name="Hayes R.D."/>
            <person name="Haridas S."/>
            <person name="Andreopoulos B."/>
            <person name="Riley R."/>
            <person name="LaButti K."/>
            <person name="Pangilinan J."/>
            <person name="Lipzen A."/>
            <person name="Amirebrahimi M."/>
            <person name="Yan J."/>
            <person name="Adam C."/>
            <person name="Keymanesh K."/>
            <person name="Ng V."/>
            <person name="Louie K."/>
            <person name="Northen T."/>
            <person name="Drula E."/>
            <person name="Henrissat B."/>
            <person name="Hsieh H.M."/>
            <person name="Youens-Clark K."/>
            <person name="Lutzoni F."/>
            <person name="Miadlikowska J."/>
            <person name="Eastwood D.C."/>
            <person name="Hamelin R.C."/>
            <person name="Grigoriev I.V."/>
            <person name="U'Ren J.M."/>
        </authorList>
    </citation>
    <scope>NUCLEOTIDE SEQUENCE [LARGE SCALE GENOMIC DNA]</scope>
    <source>
        <strain evidence="1 2">CBS 119005</strain>
    </source>
</reference>
<name>A0ACB9YVT3_9PEZI</name>
<keyword evidence="2" id="KW-1185">Reference proteome</keyword>